<protein>
    <submittedName>
        <fullName evidence="1">Uncharacterized protein</fullName>
    </submittedName>
</protein>
<reference evidence="1" key="1">
    <citation type="submission" date="2018-04" db="EMBL/GenBank/DDBJ databases">
        <title>WGS assembly of Panicum hallii.</title>
        <authorList>
            <person name="Lovell J."/>
            <person name="Jenkins J."/>
            <person name="Lowry D."/>
            <person name="Mamidi S."/>
            <person name="Sreedasyam A."/>
            <person name="Weng X."/>
            <person name="Barry K."/>
            <person name="Bonette J."/>
            <person name="Campitelli B."/>
            <person name="Daum C."/>
            <person name="Gordon S."/>
            <person name="Gould B."/>
            <person name="Lipzen A."/>
            <person name="Macqueen A."/>
            <person name="Palacio-Mejia J."/>
            <person name="Plott C."/>
            <person name="Shakirov E."/>
            <person name="Shu S."/>
            <person name="Yoshinaga Y."/>
            <person name="Zane M."/>
            <person name="Rokhsar D."/>
            <person name="Grimwood J."/>
            <person name="Schmutz J."/>
            <person name="Juenger T."/>
        </authorList>
    </citation>
    <scope>NUCLEOTIDE SEQUENCE [LARGE SCALE GENOMIC DNA]</scope>
    <source>
        <strain evidence="1">FIL2</strain>
    </source>
</reference>
<accession>A0A2T8IBK0</accession>
<dbReference type="Proteomes" id="UP000243499">
    <property type="component" value="Chromosome 7"/>
</dbReference>
<name>A0A2T8IBK0_9POAL</name>
<dbReference type="AlphaFoldDB" id="A0A2T8IBK0"/>
<sequence>MHTIKETDMLATKLDLLLKWLDGRSQDKAPMHITLQALDAHMTCDVCGNTEHLGNDRPEIHEDMVYMNNNNNGFHPQEIKGGTSCAPTTKGITLVILYGKLSSEEPSSRLPLTVQPL</sequence>
<dbReference type="EMBL" id="CM008052">
    <property type="protein sequence ID" value="PVH35037.1"/>
    <property type="molecule type" value="Genomic_DNA"/>
</dbReference>
<proteinExistence type="predicted"/>
<organism evidence="1">
    <name type="scientific">Panicum hallii</name>
    <dbReference type="NCBI Taxonomy" id="206008"/>
    <lineage>
        <taxon>Eukaryota</taxon>
        <taxon>Viridiplantae</taxon>
        <taxon>Streptophyta</taxon>
        <taxon>Embryophyta</taxon>
        <taxon>Tracheophyta</taxon>
        <taxon>Spermatophyta</taxon>
        <taxon>Magnoliopsida</taxon>
        <taxon>Liliopsida</taxon>
        <taxon>Poales</taxon>
        <taxon>Poaceae</taxon>
        <taxon>PACMAD clade</taxon>
        <taxon>Panicoideae</taxon>
        <taxon>Panicodae</taxon>
        <taxon>Paniceae</taxon>
        <taxon>Panicinae</taxon>
        <taxon>Panicum</taxon>
        <taxon>Panicum sect. Panicum</taxon>
    </lineage>
</organism>
<gene>
    <name evidence="1" type="ORF">PAHAL_7G091800</name>
</gene>
<dbReference type="Gramene" id="PVH35037">
    <property type="protein sequence ID" value="PVH35037"/>
    <property type="gene ID" value="PAHAL_7G091800"/>
</dbReference>
<evidence type="ECO:0000313" key="1">
    <source>
        <dbReference type="EMBL" id="PVH35037.1"/>
    </source>
</evidence>